<dbReference type="EMBL" id="LSYV01000007">
    <property type="protein sequence ID" value="KXZ53793.1"/>
    <property type="molecule type" value="Genomic_DNA"/>
</dbReference>
<dbReference type="Pfam" id="PF03381">
    <property type="entry name" value="CDC50"/>
    <property type="match status" value="1"/>
</dbReference>
<dbReference type="GO" id="GO:0005886">
    <property type="term" value="C:plasma membrane"/>
    <property type="evidence" value="ECO:0007669"/>
    <property type="project" value="TreeGrafter"/>
</dbReference>
<evidence type="ECO:0000256" key="2">
    <source>
        <dbReference type="ARBA" id="ARBA00009457"/>
    </source>
</evidence>
<feature type="region of interest" description="Disordered" evidence="6">
    <location>
        <begin position="1"/>
        <end position="66"/>
    </location>
</feature>
<dbReference type="AlphaFoldDB" id="A0A150GVK6"/>
<name>A0A150GVK6_GONPE</name>
<keyword evidence="5 7" id="KW-0472">Membrane</keyword>
<sequence>MMSRSQPRPGRSTSLAPDASSAPRSGSAPSSASGSTGTGTGEVAPAPPPPDDAPGNPRRCNDVASVSGADGFASAGSVGGATESPGLWRRRAARCYPRDPRGGAFRRFREQTYDVFRPAPTLPGALAILAVVFVVGLGLGVPLLVASLRVVELRLRYDDAPPLAAAGSRLERQRVLWAAGDAGVAQTLHTTVPRAMYPPLYLLYELPGFFATHKRYIRSASWEQLAGRPVGPGDLSRCEPALYLGGHPNVSLPSSGLVNPCGLRAAAFFNDTYTLEADPATCGNADLAHDSGEDSSTKGGSGSTPRQVKAGTYSFGSEL</sequence>
<dbReference type="OrthoDB" id="340608at2759"/>
<proteinExistence type="inferred from homology"/>
<feature type="compositionally biased region" description="Basic and acidic residues" evidence="6">
    <location>
        <begin position="287"/>
        <end position="296"/>
    </location>
</feature>
<evidence type="ECO:0000256" key="7">
    <source>
        <dbReference type="SAM" id="Phobius"/>
    </source>
</evidence>
<dbReference type="PANTHER" id="PTHR10926:SF0">
    <property type="entry name" value="CDC50, ISOFORM A"/>
    <property type="match status" value="1"/>
</dbReference>
<gene>
    <name evidence="8" type="ORF">GPECTOR_6g711</name>
</gene>
<dbReference type="PANTHER" id="PTHR10926">
    <property type="entry name" value="CELL CYCLE CONTROL PROTEIN 50"/>
    <property type="match status" value="1"/>
</dbReference>
<comment type="similarity">
    <text evidence="2">Belongs to the CDC50/LEM3 family.</text>
</comment>
<evidence type="ECO:0000256" key="3">
    <source>
        <dbReference type="ARBA" id="ARBA00022692"/>
    </source>
</evidence>
<reference evidence="9" key="1">
    <citation type="journal article" date="2016" name="Nat. Commun.">
        <title>The Gonium pectorale genome demonstrates co-option of cell cycle regulation during the evolution of multicellularity.</title>
        <authorList>
            <person name="Hanschen E.R."/>
            <person name="Marriage T.N."/>
            <person name="Ferris P.J."/>
            <person name="Hamaji T."/>
            <person name="Toyoda A."/>
            <person name="Fujiyama A."/>
            <person name="Neme R."/>
            <person name="Noguchi H."/>
            <person name="Minakuchi Y."/>
            <person name="Suzuki M."/>
            <person name="Kawai-Toyooka H."/>
            <person name="Smith D.R."/>
            <person name="Sparks H."/>
            <person name="Anderson J."/>
            <person name="Bakaric R."/>
            <person name="Luria V."/>
            <person name="Karger A."/>
            <person name="Kirschner M.W."/>
            <person name="Durand P.M."/>
            <person name="Michod R.E."/>
            <person name="Nozaki H."/>
            <person name="Olson B.J."/>
        </authorList>
    </citation>
    <scope>NUCLEOTIDE SEQUENCE [LARGE SCALE GENOMIC DNA]</scope>
    <source>
        <strain evidence="9">NIES-2863</strain>
    </source>
</reference>
<feature type="region of interest" description="Disordered" evidence="6">
    <location>
        <begin position="286"/>
        <end position="319"/>
    </location>
</feature>
<comment type="caution">
    <text evidence="8">The sequence shown here is derived from an EMBL/GenBank/DDBJ whole genome shotgun (WGS) entry which is preliminary data.</text>
</comment>
<dbReference type="GO" id="GO:0005783">
    <property type="term" value="C:endoplasmic reticulum"/>
    <property type="evidence" value="ECO:0007669"/>
    <property type="project" value="TreeGrafter"/>
</dbReference>
<evidence type="ECO:0000256" key="5">
    <source>
        <dbReference type="ARBA" id="ARBA00023136"/>
    </source>
</evidence>
<dbReference type="GO" id="GO:0005794">
    <property type="term" value="C:Golgi apparatus"/>
    <property type="evidence" value="ECO:0007669"/>
    <property type="project" value="TreeGrafter"/>
</dbReference>
<feature type="compositionally biased region" description="Polar residues" evidence="6">
    <location>
        <begin position="1"/>
        <end position="15"/>
    </location>
</feature>
<keyword evidence="9" id="KW-1185">Reference proteome</keyword>
<evidence type="ECO:0000256" key="1">
    <source>
        <dbReference type="ARBA" id="ARBA00004141"/>
    </source>
</evidence>
<dbReference type="InterPro" id="IPR005045">
    <property type="entry name" value="CDC50/LEM3_fam"/>
</dbReference>
<keyword evidence="4 7" id="KW-1133">Transmembrane helix</keyword>
<feature type="compositionally biased region" description="Low complexity" evidence="6">
    <location>
        <begin position="16"/>
        <end position="35"/>
    </location>
</feature>
<comment type="subcellular location">
    <subcellularLocation>
        <location evidence="1">Membrane</location>
        <topology evidence="1">Multi-pass membrane protein</topology>
    </subcellularLocation>
</comment>
<evidence type="ECO:0000256" key="6">
    <source>
        <dbReference type="SAM" id="MobiDB-lite"/>
    </source>
</evidence>
<feature type="transmembrane region" description="Helical" evidence="7">
    <location>
        <begin position="125"/>
        <end position="146"/>
    </location>
</feature>
<evidence type="ECO:0000256" key="4">
    <source>
        <dbReference type="ARBA" id="ARBA00022989"/>
    </source>
</evidence>
<dbReference type="STRING" id="33097.A0A150GVK6"/>
<protein>
    <submittedName>
        <fullName evidence="8">Uncharacterized protein</fullName>
    </submittedName>
</protein>
<dbReference type="Proteomes" id="UP000075714">
    <property type="component" value="Unassembled WGS sequence"/>
</dbReference>
<evidence type="ECO:0000313" key="9">
    <source>
        <dbReference type="Proteomes" id="UP000075714"/>
    </source>
</evidence>
<evidence type="ECO:0000313" key="8">
    <source>
        <dbReference type="EMBL" id="KXZ53793.1"/>
    </source>
</evidence>
<keyword evidence="3 7" id="KW-0812">Transmembrane</keyword>
<accession>A0A150GVK6</accession>
<organism evidence="8 9">
    <name type="scientific">Gonium pectorale</name>
    <name type="common">Green alga</name>
    <dbReference type="NCBI Taxonomy" id="33097"/>
    <lineage>
        <taxon>Eukaryota</taxon>
        <taxon>Viridiplantae</taxon>
        <taxon>Chlorophyta</taxon>
        <taxon>core chlorophytes</taxon>
        <taxon>Chlorophyceae</taxon>
        <taxon>CS clade</taxon>
        <taxon>Chlamydomonadales</taxon>
        <taxon>Volvocaceae</taxon>
        <taxon>Gonium</taxon>
    </lineage>
</organism>